<dbReference type="InterPro" id="IPR043502">
    <property type="entry name" value="DNA/RNA_pol_sf"/>
</dbReference>
<gene>
    <name evidence="2" type="primary">LOC102809470</name>
</gene>
<accession>A0ABM0MVL8</accession>
<name>A0ABM0MVL8_SACKO</name>
<sequence>MQTFEHKTYKDKKSFIRSKGLCYGCLRNENHLVKNCPKRLVCDKYNGEHPLVLHREFKPEERVVSTSVGMVDADCRAAVSTEVTCRPVIIPVGIRCKSTGASIQTYAFIDNGSDSVFCTEDVRQRLNVGGRKTKLNLHTITGNRIMESRMIKGLEVTDLEGNQVIKLPTVYTQDKIPVSKKGILTQADISCFLYLSGVHLPHIESDIGLLIGNNVPKAFEPHQAGRDEDDSIIPVSVNRIQVGPLVDAQLAIDDKSEDSVEDKRFRKIVDSGTEVLNGHFQVELSFRDKDVVMPNNRNMVEQRLRHLKRKFERNAQYRNEYTKFMNVIIDKSYAEKIPAEDEAIDGRIWYLPHHGVYHPQKGKIRVVFDFGAEYGGTSLNKQLMQGPDLTNSLVRVLLRFRQDRVALMADIEAMFSQVKVPKEHQDYQRFLWWPNGDVTQPVAEYRMMVHIFGATSSPGCANYALKNSADSSEDTNVRSTIQHNFYVDDMLKAVLTVTERRALAEGLIDTCKKSGFCLTKWMSNERHVLEVKLRGKSQ</sequence>
<dbReference type="SUPFAM" id="SSF56672">
    <property type="entry name" value="DNA/RNA polymerases"/>
    <property type="match status" value="1"/>
</dbReference>
<reference evidence="2" key="1">
    <citation type="submission" date="2025-08" db="UniProtKB">
        <authorList>
            <consortium name="RefSeq"/>
        </authorList>
    </citation>
    <scope>IDENTIFICATION</scope>
    <source>
        <tissue evidence="2">Testes</tissue>
    </source>
</reference>
<evidence type="ECO:0000313" key="1">
    <source>
        <dbReference type="Proteomes" id="UP000694865"/>
    </source>
</evidence>
<dbReference type="PANTHER" id="PTHR47331">
    <property type="entry name" value="PHD-TYPE DOMAIN-CONTAINING PROTEIN"/>
    <property type="match status" value="1"/>
</dbReference>
<dbReference type="GeneID" id="102809470"/>
<proteinExistence type="predicted"/>
<dbReference type="Proteomes" id="UP000694865">
    <property type="component" value="Unplaced"/>
</dbReference>
<organism evidence="1 2">
    <name type="scientific">Saccoglossus kowalevskii</name>
    <name type="common">Acorn worm</name>
    <dbReference type="NCBI Taxonomy" id="10224"/>
    <lineage>
        <taxon>Eukaryota</taxon>
        <taxon>Metazoa</taxon>
        <taxon>Hemichordata</taxon>
        <taxon>Enteropneusta</taxon>
        <taxon>Harrimaniidae</taxon>
        <taxon>Saccoglossus</taxon>
    </lineage>
</organism>
<dbReference type="PANTHER" id="PTHR47331:SF1">
    <property type="entry name" value="GAG-LIKE PROTEIN"/>
    <property type="match status" value="1"/>
</dbReference>
<dbReference type="CDD" id="cd01644">
    <property type="entry name" value="RT_pepA17"/>
    <property type="match status" value="1"/>
</dbReference>
<protein>
    <submittedName>
        <fullName evidence="2">Uncharacterized protein LOC102809470</fullName>
    </submittedName>
</protein>
<keyword evidence="1" id="KW-1185">Reference proteome</keyword>
<dbReference type="RefSeq" id="XP_006824059.1">
    <property type="nucleotide sequence ID" value="XM_006823996.1"/>
</dbReference>
<evidence type="ECO:0000313" key="2">
    <source>
        <dbReference type="RefSeq" id="XP_006824059.1"/>
    </source>
</evidence>